<dbReference type="EMBL" id="JAKTMA010000063">
    <property type="protein sequence ID" value="MCR0235369.1"/>
    <property type="molecule type" value="Genomic_DNA"/>
</dbReference>
<organism evidence="2 5">
    <name type="scientific">Clostridium innocuum</name>
    <dbReference type="NCBI Taxonomy" id="1522"/>
    <lineage>
        <taxon>Bacteria</taxon>
        <taxon>Bacillati</taxon>
        <taxon>Bacillota</taxon>
        <taxon>Clostridia</taxon>
        <taxon>Eubacteriales</taxon>
        <taxon>Clostridiaceae</taxon>
        <taxon>Clostridium</taxon>
    </lineage>
</organism>
<reference evidence="3" key="3">
    <citation type="journal article" date="2022" name="Clin. Infect. Dis.">
        <title>Association between Clostridium innocuum and antibiotic-associated diarrhea in adults and children: A cross-sectional study and comparative genomics analysis.</title>
        <authorList>
            <person name="Cherny K.E."/>
            <person name="Muscat E.B."/>
            <person name="Balaji A."/>
            <person name="Mukherjee J."/>
            <person name="Ozer E.A."/>
            <person name="Angarone M.P."/>
            <person name="Hauser A.R."/>
            <person name="Sichel J.S."/>
            <person name="Amponsah E."/>
            <person name="Kociolek L.K."/>
        </authorList>
    </citation>
    <scope>NUCLEOTIDE SEQUENCE</scope>
    <source>
        <strain evidence="3">NU1-AC-029v</strain>
    </source>
</reference>
<sequence>MKKTQKICLILTILFCLNYALSMLLGFHYLTQLITSIPWLEKLIAFVIGVCAFIDILAFRPEE</sequence>
<protein>
    <submittedName>
        <fullName evidence="3">DUF378 domain-containing protein</fullName>
    </submittedName>
</protein>
<evidence type="ECO:0000313" key="3">
    <source>
        <dbReference type="EMBL" id="MCR0235369.1"/>
    </source>
</evidence>
<keyword evidence="1" id="KW-0812">Transmembrane</keyword>
<evidence type="ECO:0000313" key="4">
    <source>
        <dbReference type="EMBL" id="MZH57599.1"/>
    </source>
</evidence>
<dbReference type="EMBL" id="WWTN01000039">
    <property type="protein sequence ID" value="MZH57599.1"/>
    <property type="molecule type" value="Genomic_DNA"/>
</dbReference>
<evidence type="ECO:0000256" key="1">
    <source>
        <dbReference type="SAM" id="Phobius"/>
    </source>
</evidence>
<evidence type="ECO:0000313" key="5">
    <source>
        <dbReference type="Proteomes" id="UP000030008"/>
    </source>
</evidence>
<dbReference type="AlphaFoldDB" id="A0A099I5C2"/>
<gene>
    <name evidence="2" type="ORF">CIAN88_14765</name>
    <name evidence="4" type="ORF">GT664_18025</name>
    <name evidence="3" type="ORF">MKC95_21625</name>
</gene>
<dbReference type="Proteomes" id="UP000604383">
    <property type="component" value="Unassembled WGS sequence"/>
</dbReference>
<accession>A0A099I5C2</accession>
<name>A0A099I5C2_CLOIN</name>
<dbReference type="Proteomes" id="UP000030008">
    <property type="component" value="Unassembled WGS sequence"/>
</dbReference>
<dbReference type="Proteomes" id="UP001203972">
    <property type="component" value="Unassembled WGS sequence"/>
</dbReference>
<keyword evidence="1" id="KW-1133">Transmembrane helix</keyword>
<feature type="transmembrane region" description="Helical" evidence="1">
    <location>
        <begin position="7"/>
        <end position="31"/>
    </location>
</feature>
<reference evidence="4" key="2">
    <citation type="journal article" date="2019" name="Nat. Med.">
        <title>A library of human gut bacterial isolates paired with longitudinal multiomics data enables mechanistic microbiome research.</title>
        <authorList>
            <person name="Poyet M."/>
            <person name="Groussin M."/>
            <person name="Gibbons S.M."/>
            <person name="Avila-Pacheco J."/>
            <person name="Jiang X."/>
            <person name="Kearney S.M."/>
            <person name="Perrotta A.R."/>
            <person name="Berdy B."/>
            <person name="Zhao S."/>
            <person name="Lieberman T.D."/>
            <person name="Swanson P.K."/>
            <person name="Smith M."/>
            <person name="Roesemann S."/>
            <person name="Alexander J.E."/>
            <person name="Rich S.A."/>
            <person name="Livny J."/>
            <person name="Vlamakis H."/>
            <person name="Clish C."/>
            <person name="Bullock K."/>
            <person name="Deik A."/>
            <person name="Scott J."/>
            <person name="Pierce K.A."/>
            <person name="Xavier R.J."/>
            <person name="Alm E.J."/>
        </authorList>
    </citation>
    <scope>NUCLEOTIDE SEQUENCE</scope>
    <source>
        <strain evidence="4">BIOML-A12</strain>
    </source>
</reference>
<proteinExistence type="predicted"/>
<evidence type="ECO:0000313" key="2">
    <source>
        <dbReference type="EMBL" id="KGJ52432.1"/>
    </source>
</evidence>
<reference evidence="2 5" key="1">
    <citation type="submission" date="2014-08" db="EMBL/GenBank/DDBJ databases">
        <title>Clostridium innocuum, an unnegligible vancomycin-resistant pathogen causing extra-intestinal infections.</title>
        <authorList>
            <person name="Feng Y."/>
            <person name="Chiu C.-H."/>
        </authorList>
    </citation>
    <scope>NUCLEOTIDE SEQUENCE [LARGE SCALE GENOMIC DNA]</scope>
    <source>
        <strain evidence="2 5">AN88</strain>
    </source>
</reference>
<dbReference type="EMBL" id="JQIF01000066">
    <property type="protein sequence ID" value="KGJ52432.1"/>
    <property type="molecule type" value="Genomic_DNA"/>
</dbReference>
<dbReference type="RefSeq" id="WP_008818772.1">
    <property type="nucleotide sequence ID" value="NZ_AP025565.1"/>
</dbReference>
<feature type="transmembrane region" description="Helical" evidence="1">
    <location>
        <begin position="43"/>
        <end position="59"/>
    </location>
</feature>
<keyword evidence="1" id="KW-0472">Membrane</keyword>
<comment type="caution">
    <text evidence="2">The sequence shown here is derived from an EMBL/GenBank/DDBJ whole genome shotgun (WGS) entry which is preliminary data.</text>
</comment>